<gene>
    <name evidence="1" type="ORF">Spa11_24780</name>
</gene>
<dbReference type="AlphaFoldDB" id="A0A518K925"/>
<dbReference type="RefSeq" id="WP_145112552.1">
    <property type="nucleotide sequence ID" value="NZ_CP036349.1"/>
</dbReference>
<reference evidence="1 2" key="1">
    <citation type="submission" date="2019-02" db="EMBL/GenBank/DDBJ databases">
        <title>Deep-cultivation of Planctomycetes and their phenomic and genomic characterization uncovers novel biology.</title>
        <authorList>
            <person name="Wiegand S."/>
            <person name="Jogler M."/>
            <person name="Boedeker C."/>
            <person name="Pinto D."/>
            <person name="Vollmers J."/>
            <person name="Rivas-Marin E."/>
            <person name="Kohn T."/>
            <person name="Peeters S.H."/>
            <person name="Heuer A."/>
            <person name="Rast P."/>
            <person name="Oberbeckmann S."/>
            <person name="Bunk B."/>
            <person name="Jeske O."/>
            <person name="Meyerdierks A."/>
            <person name="Storesund J.E."/>
            <person name="Kallscheuer N."/>
            <person name="Luecker S."/>
            <person name="Lage O.M."/>
            <person name="Pohl T."/>
            <person name="Merkel B.J."/>
            <person name="Hornburger P."/>
            <person name="Mueller R.-W."/>
            <person name="Bruemmer F."/>
            <person name="Labrenz M."/>
            <person name="Spormann A.M."/>
            <person name="Op den Camp H."/>
            <person name="Overmann J."/>
            <person name="Amann R."/>
            <person name="Jetten M.S.M."/>
            <person name="Mascher T."/>
            <person name="Medema M.H."/>
            <person name="Devos D.P."/>
            <person name="Kaster A.-K."/>
            <person name="Ovreas L."/>
            <person name="Rohde M."/>
            <person name="Galperin M.Y."/>
            <person name="Jogler C."/>
        </authorList>
    </citation>
    <scope>NUCLEOTIDE SEQUENCE [LARGE SCALE GENOMIC DNA]</scope>
    <source>
        <strain evidence="1 2">Spa11</strain>
    </source>
</reference>
<dbReference type="EMBL" id="CP036349">
    <property type="protein sequence ID" value="QDV74277.1"/>
    <property type="molecule type" value="Genomic_DNA"/>
</dbReference>
<name>A0A518K925_9BACT</name>
<dbReference type="KEGG" id="bmei:Spa11_24780"/>
<organism evidence="1 2">
    <name type="scientific">Botrimarina mediterranea</name>
    <dbReference type="NCBI Taxonomy" id="2528022"/>
    <lineage>
        <taxon>Bacteria</taxon>
        <taxon>Pseudomonadati</taxon>
        <taxon>Planctomycetota</taxon>
        <taxon>Planctomycetia</taxon>
        <taxon>Pirellulales</taxon>
        <taxon>Lacipirellulaceae</taxon>
        <taxon>Botrimarina</taxon>
    </lineage>
</organism>
<protein>
    <submittedName>
        <fullName evidence="1">Uncharacterized protein</fullName>
    </submittedName>
</protein>
<evidence type="ECO:0000313" key="1">
    <source>
        <dbReference type="EMBL" id="QDV74277.1"/>
    </source>
</evidence>
<sequence>MTTPTIVRSAGPDPIRAKRQRLLYAIDGAAVAPQVTADDWPSARAWVTLLALRGDGEICRARTADLVDHLIESGFRSGEVVQGLSAALALGIVSLHYGAADGLDVWAIDWDRVAELACYKRGTA</sequence>
<keyword evidence="2" id="KW-1185">Reference proteome</keyword>
<dbReference type="Proteomes" id="UP000316426">
    <property type="component" value="Chromosome"/>
</dbReference>
<evidence type="ECO:0000313" key="2">
    <source>
        <dbReference type="Proteomes" id="UP000316426"/>
    </source>
</evidence>
<accession>A0A518K925</accession>
<proteinExistence type="predicted"/>